<name>C8N8E9_CARH6</name>
<dbReference type="InterPro" id="IPR045590">
    <property type="entry name" value="DUF6463"/>
</dbReference>
<evidence type="ECO:0000313" key="2">
    <source>
        <dbReference type="EMBL" id="EEV89102.1"/>
    </source>
</evidence>
<keyword evidence="1" id="KW-0472">Membrane</keyword>
<protein>
    <submittedName>
        <fullName evidence="2">Uncharacterized protein</fullName>
    </submittedName>
</protein>
<comment type="caution">
    <text evidence="2">The sequence shown here is derived from an EMBL/GenBank/DDBJ whole genome shotgun (WGS) entry which is preliminary data.</text>
</comment>
<dbReference type="Proteomes" id="UP000004870">
    <property type="component" value="Unassembled WGS sequence"/>
</dbReference>
<reference evidence="2 3" key="1">
    <citation type="submission" date="2009-08" db="EMBL/GenBank/DDBJ databases">
        <authorList>
            <person name="Qin X."/>
            <person name="Bachman B."/>
            <person name="Battles P."/>
            <person name="Bell A."/>
            <person name="Bess C."/>
            <person name="Bickham C."/>
            <person name="Chaboub L."/>
            <person name="Chen D."/>
            <person name="Coyle M."/>
            <person name="Deiros D.R."/>
            <person name="Dinh H."/>
            <person name="Forbes L."/>
            <person name="Fowler G."/>
            <person name="Francisco L."/>
            <person name="Fu Q."/>
            <person name="Gubbala S."/>
            <person name="Hale W."/>
            <person name="Han Y."/>
            <person name="Hemphill L."/>
            <person name="Highlander S.K."/>
            <person name="Hirani K."/>
            <person name="Hogues M."/>
            <person name="Jackson L."/>
            <person name="Jakkamsetti A."/>
            <person name="Javaid M."/>
            <person name="Jiang H."/>
            <person name="Korchina V."/>
            <person name="Kovar C."/>
            <person name="Lara F."/>
            <person name="Lee S."/>
            <person name="Mata R."/>
            <person name="Mathew T."/>
            <person name="Moen C."/>
            <person name="Morales K."/>
            <person name="Munidasa M."/>
            <person name="Nazareth L."/>
            <person name="Ngo R."/>
            <person name="Nguyen L."/>
            <person name="Okwuonu G."/>
            <person name="Ongeri F."/>
            <person name="Patil S."/>
            <person name="Petrosino J."/>
            <person name="Pham C."/>
            <person name="Pham P."/>
            <person name="Pu L.-L."/>
            <person name="Puazo M."/>
            <person name="Raj R."/>
            <person name="Reid J."/>
            <person name="Rouhana J."/>
            <person name="Saada N."/>
            <person name="Shang Y."/>
            <person name="Simmons D."/>
            <person name="Thornton R."/>
            <person name="Warren J."/>
            <person name="Weissenberger G."/>
            <person name="Zhang J."/>
            <person name="Zhang L."/>
            <person name="Zhou C."/>
            <person name="Zhu D."/>
            <person name="Muzny D."/>
            <person name="Worley K."/>
            <person name="Gibbs R."/>
        </authorList>
    </citation>
    <scope>NUCLEOTIDE SEQUENCE [LARGE SCALE GENOMIC DNA]</scope>
    <source>
        <strain evidence="3">ATCC 15826 / DSM 8339 / NCTC 10426 / 6573</strain>
    </source>
</reference>
<evidence type="ECO:0000313" key="3">
    <source>
        <dbReference type="Proteomes" id="UP000004870"/>
    </source>
</evidence>
<sequence>MLKILSLALIATGVLHNTLALLTMHEALRRIRDGGIFNSVHSGDAQTFAFLWFIVAGFALMLIGLTFWQLADANRLGWPPILALLALAAGIALLFPKGGPLLLLALALAFVVAKCGS</sequence>
<dbReference type="Pfam" id="PF20064">
    <property type="entry name" value="DUF6463"/>
    <property type="match status" value="1"/>
</dbReference>
<keyword evidence="1" id="KW-0812">Transmembrane</keyword>
<dbReference type="HOGENOM" id="CLU_2057131_0_0_6"/>
<dbReference type="GeneID" id="84789791"/>
<organism evidence="2 3">
    <name type="scientific">Cardiobacterium hominis (strain ATCC 15826 / DSM 8339 / NCTC 10426 / 6573)</name>
    <dbReference type="NCBI Taxonomy" id="638300"/>
    <lineage>
        <taxon>Bacteria</taxon>
        <taxon>Pseudomonadati</taxon>
        <taxon>Pseudomonadota</taxon>
        <taxon>Gammaproteobacteria</taxon>
        <taxon>Cardiobacteriales</taxon>
        <taxon>Cardiobacteriaceae</taxon>
        <taxon>Cardiobacterium</taxon>
    </lineage>
</organism>
<dbReference type="STRING" id="2718.CHUV0807_2431"/>
<proteinExistence type="predicted"/>
<dbReference type="OrthoDB" id="9984582at2"/>
<keyword evidence="3" id="KW-1185">Reference proteome</keyword>
<feature type="transmembrane region" description="Helical" evidence="1">
    <location>
        <begin position="49"/>
        <end position="70"/>
    </location>
</feature>
<dbReference type="AlphaFoldDB" id="C8N8E9"/>
<keyword evidence="1" id="KW-1133">Transmembrane helix</keyword>
<feature type="transmembrane region" description="Helical" evidence="1">
    <location>
        <begin position="101"/>
        <end position="116"/>
    </location>
</feature>
<accession>C8N8E9</accession>
<dbReference type="EMBL" id="ACKY01000034">
    <property type="protein sequence ID" value="EEV89102.1"/>
    <property type="molecule type" value="Genomic_DNA"/>
</dbReference>
<dbReference type="RefSeq" id="WP_004140176.1">
    <property type="nucleotide sequence ID" value="NZ_GG694025.1"/>
</dbReference>
<gene>
    <name evidence="2" type="ORF">HMPREF0198_0776</name>
</gene>
<evidence type="ECO:0000256" key="1">
    <source>
        <dbReference type="SAM" id="Phobius"/>
    </source>
</evidence>